<comment type="caution">
    <text evidence="11">The sequence shown here is derived from an EMBL/GenBank/DDBJ whole genome shotgun (WGS) entry which is preliminary data.</text>
</comment>
<evidence type="ECO:0000256" key="9">
    <source>
        <dbReference type="SAM" id="SignalP"/>
    </source>
</evidence>
<name>A0A0L8V7W7_9BACT</name>
<dbReference type="AlphaFoldDB" id="A0A0L8V7W7"/>
<dbReference type="GO" id="GO:0044718">
    <property type="term" value="P:siderophore transmembrane transport"/>
    <property type="evidence" value="ECO:0007669"/>
    <property type="project" value="TreeGrafter"/>
</dbReference>
<keyword evidence="3 8" id="KW-1134">Transmembrane beta strand</keyword>
<dbReference type="InterPro" id="IPR037066">
    <property type="entry name" value="Plug_dom_sf"/>
</dbReference>
<evidence type="ECO:0000256" key="8">
    <source>
        <dbReference type="PROSITE-ProRule" id="PRU01360"/>
    </source>
</evidence>
<sequence>MACFLLIMLLSLPVAGQEKMISVQAENKSLSLVLEELSETAAIRFAFDADYFSEIKVNLQYEQVLLTDFLNELSKKYHLLYDEMDGTYVLYRNPAPLPEPKPELITFRGKVFDQNTGEPLLFCNVGLGEQQGTITNELGIFSAKVEKAADIRVQISHLGYRQLDTTLQIASQPFHQLELAPFDIHIETINVYQQEKNVLELGSQPDRMAFNPKQSENLPRIDDSDLVTALTLIPGVNFLGGENAGISIRGGSPSENLILLDGMPVLETSHLFGNLSVLNAKYISQAFVSRGAFDARYGERISGIVELTGKSNYYRPSLDLSANLLNVNATGTVPIGKVASLSGAYRKSYIDQWENYLYRQILEQGSPSGEDESAVVPTVAYDDLNFKFSLTPSEKQEISISVLEGNDLQDREFLFNENSRLYRNQQADSKNRGISGNWRYQPNTNWQLHLNAGYNELERSSGSIAGLQPNRQGKGGKEELDTDDNQLQELIASMSAEWTTGNYSHAFGFGFNHDQVSYTYLSKRTTGAIQSDSINYDSKLTILHAYLQEKVQLTDRLQARLGMRVNHENQQNKLYLQPRWGMSYDLSDAVKLFYSGGTYYQFLSRIRKIDSNGNSDLVWYLPDSAGMGILESQQHVLGFRYEKNGLSVDVEPYYKSTTGKLNLYAETSGGKEKTIHYVQRSGEARNYGLDALVHYKQGIFTHMLAYSLSESVERFEVFNNGQDYPSFDDQRHRLRWTEMARYKSWIISTNLTYHTGSPFLMTEGESSQEFGRLPFFVQADFSLIKRWNYKFFTLSSGVSLLNFLNRENVLEIDNFSIADEAGSYSVRTDVTAMRFTPVFFFNIKLQ</sequence>
<dbReference type="PANTHER" id="PTHR30069">
    <property type="entry name" value="TONB-DEPENDENT OUTER MEMBRANE RECEPTOR"/>
    <property type="match status" value="1"/>
</dbReference>
<dbReference type="SUPFAM" id="SSF49464">
    <property type="entry name" value="Carboxypeptidase regulatory domain-like"/>
    <property type="match status" value="1"/>
</dbReference>
<evidence type="ECO:0000313" key="11">
    <source>
        <dbReference type="EMBL" id="KOH44448.1"/>
    </source>
</evidence>
<evidence type="ECO:0000256" key="4">
    <source>
        <dbReference type="ARBA" id="ARBA00022692"/>
    </source>
</evidence>
<comment type="subcellular location">
    <subcellularLocation>
        <location evidence="1 8">Cell outer membrane</location>
        <topology evidence="1 8">Multi-pass membrane protein</topology>
    </subcellularLocation>
</comment>
<evidence type="ECO:0000256" key="3">
    <source>
        <dbReference type="ARBA" id="ARBA00022452"/>
    </source>
</evidence>
<feature type="signal peptide" evidence="9">
    <location>
        <begin position="1"/>
        <end position="16"/>
    </location>
</feature>
<evidence type="ECO:0000259" key="10">
    <source>
        <dbReference type="Pfam" id="PF07715"/>
    </source>
</evidence>
<keyword evidence="7 8" id="KW-0998">Cell outer membrane</keyword>
<organism evidence="11 12">
    <name type="scientific">Sunxiuqinia dokdonensis</name>
    <dbReference type="NCBI Taxonomy" id="1409788"/>
    <lineage>
        <taxon>Bacteria</taxon>
        <taxon>Pseudomonadati</taxon>
        <taxon>Bacteroidota</taxon>
        <taxon>Bacteroidia</taxon>
        <taxon>Marinilabiliales</taxon>
        <taxon>Prolixibacteraceae</taxon>
        <taxon>Sunxiuqinia</taxon>
    </lineage>
</organism>
<dbReference type="Gene3D" id="2.40.170.20">
    <property type="entry name" value="TonB-dependent receptor, beta-barrel domain"/>
    <property type="match status" value="1"/>
</dbReference>
<protein>
    <recommendedName>
        <fullName evidence="10">TonB-dependent receptor plug domain-containing protein</fullName>
    </recommendedName>
</protein>
<dbReference type="EMBL" id="LGIA01000161">
    <property type="protein sequence ID" value="KOH44448.1"/>
    <property type="molecule type" value="Genomic_DNA"/>
</dbReference>
<dbReference type="InterPro" id="IPR039426">
    <property type="entry name" value="TonB-dep_rcpt-like"/>
</dbReference>
<dbReference type="Pfam" id="PF13715">
    <property type="entry name" value="CarbopepD_reg_2"/>
    <property type="match status" value="1"/>
</dbReference>
<feature type="chain" id="PRO_5005591196" description="TonB-dependent receptor plug domain-containing protein" evidence="9">
    <location>
        <begin position="17"/>
        <end position="846"/>
    </location>
</feature>
<evidence type="ECO:0000256" key="7">
    <source>
        <dbReference type="ARBA" id="ARBA00023237"/>
    </source>
</evidence>
<comment type="similarity">
    <text evidence="8">Belongs to the TonB-dependent receptor family.</text>
</comment>
<feature type="domain" description="TonB-dependent receptor plug" evidence="10">
    <location>
        <begin position="216"/>
        <end position="301"/>
    </location>
</feature>
<gene>
    <name evidence="11" type="ORF">NC99_26780</name>
</gene>
<dbReference type="GO" id="GO:0009279">
    <property type="term" value="C:cell outer membrane"/>
    <property type="evidence" value="ECO:0007669"/>
    <property type="project" value="UniProtKB-SubCell"/>
</dbReference>
<dbReference type="PANTHER" id="PTHR30069:SF29">
    <property type="entry name" value="HEMOGLOBIN AND HEMOGLOBIN-HAPTOGLOBIN-BINDING PROTEIN 1-RELATED"/>
    <property type="match status" value="1"/>
</dbReference>
<dbReference type="SUPFAM" id="SSF56935">
    <property type="entry name" value="Porins"/>
    <property type="match status" value="1"/>
</dbReference>
<dbReference type="Gene3D" id="2.170.130.10">
    <property type="entry name" value="TonB-dependent receptor, plug domain"/>
    <property type="match status" value="1"/>
</dbReference>
<dbReference type="InterPro" id="IPR036942">
    <property type="entry name" value="Beta-barrel_TonB_sf"/>
</dbReference>
<dbReference type="InterPro" id="IPR008969">
    <property type="entry name" value="CarboxyPept-like_regulatory"/>
</dbReference>
<evidence type="ECO:0000313" key="12">
    <source>
        <dbReference type="Proteomes" id="UP000036958"/>
    </source>
</evidence>
<evidence type="ECO:0000256" key="2">
    <source>
        <dbReference type="ARBA" id="ARBA00022448"/>
    </source>
</evidence>
<keyword evidence="4 8" id="KW-0812">Transmembrane</keyword>
<accession>A0A0L8V7W7</accession>
<dbReference type="Proteomes" id="UP000036958">
    <property type="component" value="Unassembled WGS sequence"/>
</dbReference>
<evidence type="ECO:0000256" key="1">
    <source>
        <dbReference type="ARBA" id="ARBA00004571"/>
    </source>
</evidence>
<keyword evidence="2 8" id="KW-0813">Transport</keyword>
<dbReference type="InterPro" id="IPR012910">
    <property type="entry name" value="Plug_dom"/>
</dbReference>
<dbReference type="Pfam" id="PF07715">
    <property type="entry name" value="Plug"/>
    <property type="match status" value="1"/>
</dbReference>
<dbReference type="STRING" id="1409788.NC99_26780"/>
<evidence type="ECO:0000256" key="6">
    <source>
        <dbReference type="ARBA" id="ARBA00023136"/>
    </source>
</evidence>
<keyword evidence="6 8" id="KW-0472">Membrane</keyword>
<dbReference type="PROSITE" id="PS52016">
    <property type="entry name" value="TONB_DEPENDENT_REC_3"/>
    <property type="match status" value="1"/>
</dbReference>
<keyword evidence="5 9" id="KW-0732">Signal</keyword>
<evidence type="ECO:0000256" key="5">
    <source>
        <dbReference type="ARBA" id="ARBA00022729"/>
    </source>
</evidence>
<dbReference type="GO" id="GO:0015344">
    <property type="term" value="F:siderophore uptake transmembrane transporter activity"/>
    <property type="evidence" value="ECO:0007669"/>
    <property type="project" value="TreeGrafter"/>
</dbReference>
<proteinExistence type="inferred from homology"/>
<keyword evidence="12" id="KW-1185">Reference proteome</keyword>
<reference evidence="12" key="1">
    <citation type="submission" date="2015-07" db="EMBL/GenBank/DDBJ databases">
        <title>Genome sequencing of Sunxiuqinia dokdonensis strain SK.</title>
        <authorList>
            <person name="Ahn S."/>
            <person name="Kim B.-C."/>
        </authorList>
    </citation>
    <scope>NUCLEOTIDE SEQUENCE [LARGE SCALE GENOMIC DNA]</scope>
    <source>
        <strain evidence="12">SK</strain>
    </source>
</reference>